<dbReference type="PROSITE" id="PS50011">
    <property type="entry name" value="PROTEIN_KINASE_DOM"/>
    <property type="match status" value="1"/>
</dbReference>
<dbReference type="InterPro" id="IPR001245">
    <property type="entry name" value="Ser-Thr/Tyr_kinase_cat_dom"/>
</dbReference>
<keyword evidence="5" id="KW-1133">Transmembrane helix</keyword>
<evidence type="ECO:0000313" key="8">
    <source>
        <dbReference type="EMBL" id="GMN47263.1"/>
    </source>
</evidence>
<organism evidence="8 9">
    <name type="scientific">Ficus carica</name>
    <name type="common">Common fig</name>
    <dbReference type="NCBI Taxonomy" id="3494"/>
    <lineage>
        <taxon>Eukaryota</taxon>
        <taxon>Viridiplantae</taxon>
        <taxon>Streptophyta</taxon>
        <taxon>Embryophyta</taxon>
        <taxon>Tracheophyta</taxon>
        <taxon>Spermatophyta</taxon>
        <taxon>Magnoliopsida</taxon>
        <taxon>eudicotyledons</taxon>
        <taxon>Gunneridae</taxon>
        <taxon>Pentapetalae</taxon>
        <taxon>rosids</taxon>
        <taxon>fabids</taxon>
        <taxon>Rosales</taxon>
        <taxon>Moraceae</taxon>
        <taxon>Ficeae</taxon>
        <taxon>Ficus</taxon>
    </lineage>
</organism>
<evidence type="ECO:0000256" key="1">
    <source>
        <dbReference type="ARBA" id="ARBA00004370"/>
    </source>
</evidence>
<dbReference type="Gene3D" id="3.30.200.20">
    <property type="entry name" value="Phosphorylase Kinase, domain 1"/>
    <property type="match status" value="1"/>
</dbReference>
<keyword evidence="9" id="KW-1185">Reference proteome</keyword>
<keyword evidence="2" id="KW-0433">Leucine-rich repeat</keyword>
<gene>
    <name evidence="8" type="ORF">TIFTF001_016448</name>
</gene>
<dbReference type="GO" id="GO:0005524">
    <property type="term" value="F:ATP binding"/>
    <property type="evidence" value="ECO:0007669"/>
    <property type="project" value="InterPro"/>
</dbReference>
<keyword evidence="4" id="KW-0677">Repeat</keyword>
<dbReference type="GO" id="GO:0016020">
    <property type="term" value="C:membrane"/>
    <property type="evidence" value="ECO:0007669"/>
    <property type="project" value="UniProtKB-SubCell"/>
</dbReference>
<evidence type="ECO:0000256" key="5">
    <source>
        <dbReference type="ARBA" id="ARBA00022989"/>
    </source>
</evidence>
<keyword evidence="3" id="KW-0812">Transmembrane</keyword>
<evidence type="ECO:0000256" key="6">
    <source>
        <dbReference type="ARBA" id="ARBA00023136"/>
    </source>
</evidence>
<dbReference type="InterPro" id="IPR051809">
    <property type="entry name" value="Plant_receptor-like_S/T_kinase"/>
</dbReference>
<name>A0AA88AJK7_FICCA</name>
<feature type="domain" description="Protein kinase" evidence="7">
    <location>
        <begin position="14"/>
        <end position="99"/>
    </location>
</feature>
<accession>A0AA88AJK7</accession>
<evidence type="ECO:0000259" key="7">
    <source>
        <dbReference type="PROSITE" id="PS50011"/>
    </source>
</evidence>
<dbReference type="EMBL" id="BTGU01000025">
    <property type="protein sequence ID" value="GMN47263.1"/>
    <property type="molecule type" value="Genomic_DNA"/>
</dbReference>
<dbReference type="Proteomes" id="UP001187192">
    <property type="component" value="Unassembled WGS sequence"/>
</dbReference>
<dbReference type="InterPro" id="IPR000719">
    <property type="entry name" value="Prot_kinase_dom"/>
</dbReference>
<dbReference type="SUPFAM" id="SSF56112">
    <property type="entry name" value="Protein kinase-like (PK-like)"/>
    <property type="match status" value="1"/>
</dbReference>
<dbReference type="GO" id="GO:0004672">
    <property type="term" value="F:protein kinase activity"/>
    <property type="evidence" value="ECO:0007669"/>
    <property type="project" value="InterPro"/>
</dbReference>
<dbReference type="AlphaFoldDB" id="A0AA88AJK7"/>
<keyword evidence="6" id="KW-0472">Membrane</keyword>
<evidence type="ECO:0000256" key="4">
    <source>
        <dbReference type="ARBA" id="ARBA00022737"/>
    </source>
</evidence>
<dbReference type="InterPro" id="IPR011009">
    <property type="entry name" value="Kinase-like_dom_sf"/>
</dbReference>
<sequence length="99" mass="11320">MISYEEHRQATGTFSDENLIGRGGFGSVYKGYLMEGISVTVKVLDTCITSSWNSFVAEYEALRNLRHRNLVRLITSCSSKDFKNMEFLALVYEYMSNEV</sequence>
<dbReference type="PANTHER" id="PTHR27008:SF357">
    <property type="entry name" value="PROTEIN KINASE DOMAIN-CONTAINING PROTEIN"/>
    <property type="match status" value="1"/>
</dbReference>
<comment type="caution">
    <text evidence="8">The sequence shown here is derived from an EMBL/GenBank/DDBJ whole genome shotgun (WGS) entry which is preliminary data.</text>
</comment>
<reference evidence="8" key="1">
    <citation type="submission" date="2023-07" db="EMBL/GenBank/DDBJ databases">
        <title>draft genome sequence of fig (Ficus carica).</title>
        <authorList>
            <person name="Takahashi T."/>
            <person name="Nishimura K."/>
        </authorList>
    </citation>
    <scope>NUCLEOTIDE SEQUENCE</scope>
</reference>
<protein>
    <recommendedName>
        <fullName evidence="7">Protein kinase domain-containing protein</fullName>
    </recommendedName>
</protein>
<evidence type="ECO:0000256" key="3">
    <source>
        <dbReference type="ARBA" id="ARBA00022692"/>
    </source>
</evidence>
<evidence type="ECO:0000256" key="2">
    <source>
        <dbReference type="ARBA" id="ARBA00022614"/>
    </source>
</evidence>
<proteinExistence type="predicted"/>
<dbReference type="Gramene" id="FCD_00031059-RA">
    <property type="protein sequence ID" value="FCD_00031059-RA:cds"/>
    <property type="gene ID" value="FCD_00031059"/>
</dbReference>
<evidence type="ECO:0000313" key="9">
    <source>
        <dbReference type="Proteomes" id="UP001187192"/>
    </source>
</evidence>
<dbReference type="PANTHER" id="PTHR27008">
    <property type="entry name" value="OS04G0122200 PROTEIN"/>
    <property type="match status" value="1"/>
</dbReference>
<comment type="subcellular location">
    <subcellularLocation>
        <location evidence="1">Membrane</location>
    </subcellularLocation>
</comment>
<dbReference type="Pfam" id="PF07714">
    <property type="entry name" value="PK_Tyr_Ser-Thr"/>
    <property type="match status" value="1"/>
</dbReference>